<feature type="transmembrane region" description="Helical" evidence="2">
    <location>
        <begin position="34"/>
        <end position="52"/>
    </location>
</feature>
<accession>A0A4S4LC87</accession>
<evidence type="ECO:0000256" key="2">
    <source>
        <dbReference type="SAM" id="Phobius"/>
    </source>
</evidence>
<dbReference type="Proteomes" id="UP000308199">
    <property type="component" value="Unassembled WGS sequence"/>
</dbReference>
<keyword evidence="4" id="KW-1185">Reference proteome</keyword>
<name>A0A4S4LC87_9AGAM</name>
<comment type="caution">
    <text evidence="3">The sequence shown here is derived from an EMBL/GenBank/DDBJ whole genome shotgun (WGS) entry which is preliminary data.</text>
</comment>
<organism evidence="3 4">
    <name type="scientific">Phellinidium pouzarii</name>
    <dbReference type="NCBI Taxonomy" id="167371"/>
    <lineage>
        <taxon>Eukaryota</taxon>
        <taxon>Fungi</taxon>
        <taxon>Dikarya</taxon>
        <taxon>Basidiomycota</taxon>
        <taxon>Agaricomycotina</taxon>
        <taxon>Agaricomycetes</taxon>
        <taxon>Hymenochaetales</taxon>
        <taxon>Hymenochaetaceae</taxon>
        <taxon>Phellinidium</taxon>
    </lineage>
</organism>
<evidence type="ECO:0000313" key="3">
    <source>
        <dbReference type="EMBL" id="THH09155.1"/>
    </source>
</evidence>
<proteinExistence type="predicted"/>
<evidence type="ECO:0000313" key="4">
    <source>
        <dbReference type="Proteomes" id="UP000308199"/>
    </source>
</evidence>
<keyword evidence="2" id="KW-0472">Membrane</keyword>
<sequence>MSMSSSTQARSPPSRPRARSFAHLSRHTLKQLKFVLPGGFVTYVLGTLARFWQLVEEESGWARLYARMSLACGLMTVVLFLYILLVPWLRGAQPNVRDNILAVHLKEILHFPNDAMLAVF</sequence>
<evidence type="ECO:0000256" key="1">
    <source>
        <dbReference type="SAM" id="MobiDB-lite"/>
    </source>
</evidence>
<feature type="compositionally biased region" description="Low complexity" evidence="1">
    <location>
        <begin position="1"/>
        <end position="12"/>
    </location>
</feature>
<dbReference type="OrthoDB" id="3187264at2759"/>
<dbReference type="EMBL" id="SGPK01000073">
    <property type="protein sequence ID" value="THH09155.1"/>
    <property type="molecule type" value="Genomic_DNA"/>
</dbReference>
<keyword evidence="2" id="KW-0812">Transmembrane</keyword>
<gene>
    <name evidence="3" type="ORF">EW145_g2221</name>
</gene>
<reference evidence="3 4" key="1">
    <citation type="submission" date="2019-02" db="EMBL/GenBank/DDBJ databases">
        <title>Genome sequencing of the rare red list fungi Phellinidium pouzarii.</title>
        <authorList>
            <person name="Buettner E."/>
            <person name="Kellner H."/>
        </authorList>
    </citation>
    <scope>NUCLEOTIDE SEQUENCE [LARGE SCALE GENOMIC DNA]</scope>
    <source>
        <strain evidence="3 4">DSM 108285</strain>
    </source>
</reference>
<feature type="region of interest" description="Disordered" evidence="1">
    <location>
        <begin position="1"/>
        <end position="20"/>
    </location>
</feature>
<feature type="transmembrane region" description="Helical" evidence="2">
    <location>
        <begin position="64"/>
        <end position="89"/>
    </location>
</feature>
<keyword evidence="2" id="KW-1133">Transmembrane helix</keyword>
<protein>
    <submittedName>
        <fullName evidence="3">Uncharacterized protein</fullName>
    </submittedName>
</protein>
<dbReference type="AlphaFoldDB" id="A0A4S4LC87"/>